<dbReference type="GO" id="GO:0005789">
    <property type="term" value="C:endoplasmic reticulum membrane"/>
    <property type="evidence" value="ECO:0007669"/>
    <property type="project" value="UniProtKB-SubCell"/>
</dbReference>
<comment type="similarity">
    <text evidence="3 13">Belongs to the glycosyl hydrolase 63 family.</text>
</comment>
<dbReference type="STRING" id="224129.A0A1W4W7F2"/>
<evidence type="ECO:0000259" key="16">
    <source>
        <dbReference type="Pfam" id="PF16923"/>
    </source>
</evidence>
<accession>A0A1W4W7F2</accession>
<feature type="compositionally biased region" description="Basic and acidic residues" evidence="14">
    <location>
        <begin position="542"/>
        <end position="553"/>
    </location>
</feature>
<dbReference type="GO" id="GO:0004573">
    <property type="term" value="F:Glc3Man9GlcNAc2 oligosaccharide glucosidase activity"/>
    <property type="evidence" value="ECO:0007669"/>
    <property type="project" value="UniProtKB-UniRule"/>
</dbReference>
<dbReference type="InterPro" id="IPR012341">
    <property type="entry name" value="6hp_glycosidase-like_sf"/>
</dbReference>
<dbReference type="InterPro" id="IPR031335">
    <property type="entry name" value="Glyco_hydro_63_C"/>
</dbReference>
<dbReference type="RefSeq" id="XP_018320019.1">
    <property type="nucleotide sequence ID" value="XM_018464517.2"/>
</dbReference>
<keyword evidence="17" id="KW-1185">Reference proteome</keyword>
<evidence type="ECO:0000256" key="3">
    <source>
        <dbReference type="ARBA" id="ARBA00010833"/>
    </source>
</evidence>
<dbReference type="SUPFAM" id="SSF48208">
    <property type="entry name" value="Six-hairpin glycosidases"/>
    <property type="match status" value="1"/>
</dbReference>
<evidence type="ECO:0000256" key="14">
    <source>
        <dbReference type="SAM" id="MobiDB-lite"/>
    </source>
</evidence>
<dbReference type="Gene3D" id="2.70.98.110">
    <property type="entry name" value="Glycosyl hydrolase family 63, N-terminal domain"/>
    <property type="match status" value="1"/>
</dbReference>
<dbReference type="InParanoid" id="A0A1W4W7F2"/>
<evidence type="ECO:0000256" key="9">
    <source>
        <dbReference type="ARBA" id="ARBA00023136"/>
    </source>
</evidence>
<evidence type="ECO:0000256" key="7">
    <source>
        <dbReference type="ARBA" id="ARBA00022968"/>
    </source>
</evidence>
<name>A0A1W4W7F2_AGRPL</name>
<sequence>MARQRRGQINGPSVNKSDKSPNSSSSSSSVSPKESNKVNILAFWKHLIGFICLSIAVGVGYRGYLETRVNTPFDDRKMVVRSGLDIPERFWGSYRPGVYFGLKTRDPYSLVTGLMWYFPKRLRPGGDGIRHWCEQGDNLEKYGWLQHDGTSFGMQEIVDGPFVLTTSFIKSLGGSHGGDWTARISVDVKSGEEQFKGEEVSLLWYTALDENTKGSITPSNSGSRLTGVKGETVSLGEFSIKMFNYTGAVEHESYLSTVAPGLHLLKETVISSLRLAQENPNSPKKVVLAGELLSSAGGVKPQPNFIATQITAKVPFALDVVFESGSFGTRQNTLVGDTYTDMLRWHTSRFAQRFDDTFHLKEKGYGPKEINFAQAALSNMIGGIGYFYGSSRVKSTYTREPVPYWRAPLYTAVPSRSFFPRGFLWDEGFHGLLIATWDLDIELDIICHWFDLMNVEGWIPREQILGVEALAKVPEEFVTQRNTNANPPTFFLTLHHILNKYEDQLTETRLKILERLYPRLQAWFSWFNTTQRGLEPGTYRWRGRDPDTKRELNPKTLASGLDDYPRASHPTEHERHVDLRSWIAIAADCMARLAYILERDGFKYEQTAEYLSDNDLLDRLHWSDYAQIYADYGLHTDAVALKRPKPTPRSQTPQNMELIRIVTKNPEYRLVDSTFGYVSLFPFLLQLLDPNSPKLNKTMNDLRDPGLLWSNYGLRSLAKNAPLYMKRNTEHDPPYWRGQVWINVNFLAVRALNFYAKKEGAFQNEAKKIYAELRKNIINNVIKQYYGTGYVWEQYSDKTGQGSGCRPFTGWSALTVLLMGESF</sequence>
<evidence type="ECO:0000313" key="17">
    <source>
        <dbReference type="Proteomes" id="UP000192223"/>
    </source>
</evidence>
<comment type="function">
    <text evidence="13">Cleaves the distal alpha 1,2-linked glucose residue from the Glc(3)Man(9)GlcNAc(2) oligosaccharide precursor.</text>
</comment>
<dbReference type="OrthoDB" id="410058at2759"/>
<evidence type="ECO:0000256" key="5">
    <source>
        <dbReference type="ARBA" id="ARBA00022801"/>
    </source>
</evidence>
<dbReference type="AlphaFoldDB" id="A0A1W4W7F2"/>
<keyword evidence="5 13" id="KW-0378">Hydrolase</keyword>
<dbReference type="InterPro" id="IPR031631">
    <property type="entry name" value="Glyco_hydro_63N"/>
</dbReference>
<organism evidence="17 18">
    <name type="scientific">Agrilus planipennis</name>
    <name type="common">Emerald ash borer</name>
    <name type="synonym">Agrilus marcopoli</name>
    <dbReference type="NCBI Taxonomy" id="224129"/>
    <lineage>
        <taxon>Eukaryota</taxon>
        <taxon>Metazoa</taxon>
        <taxon>Ecdysozoa</taxon>
        <taxon>Arthropoda</taxon>
        <taxon>Hexapoda</taxon>
        <taxon>Insecta</taxon>
        <taxon>Pterygota</taxon>
        <taxon>Neoptera</taxon>
        <taxon>Endopterygota</taxon>
        <taxon>Coleoptera</taxon>
        <taxon>Polyphaga</taxon>
        <taxon>Elateriformia</taxon>
        <taxon>Buprestoidea</taxon>
        <taxon>Buprestidae</taxon>
        <taxon>Agrilinae</taxon>
        <taxon>Agrilus</taxon>
    </lineage>
</organism>
<dbReference type="GO" id="GO:0009311">
    <property type="term" value="P:oligosaccharide metabolic process"/>
    <property type="evidence" value="ECO:0007669"/>
    <property type="project" value="UniProtKB-UniRule"/>
</dbReference>
<evidence type="ECO:0000256" key="8">
    <source>
        <dbReference type="ARBA" id="ARBA00022989"/>
    </source>
</evidence>
<comment type="catalytic activity">
    <reaction evidence="13">
        <text>N(4)-(alpha-D-Glc-(1-&gt;2)-alpha-D-Glc-(1-&gt;3)-alpha-D-Glc-(1-&gt;3)-alpha-D-Man-(1-&gt;2)-alpha-D-Man-(1-&gt;2)-alpha-D-Man-(1-&gt;3)-[alpha-D-Man-(1-&gt;2)-alpha-D-Man-(1-&gt;3)-[alpha-D-Man-(1-&gt;2)-alpha-D-Man-(1-&gt;6)]-alpha-D-Man-(1-&gt;6)]-beta-D-Man-(1-&gt;4)-beta-D-GlcNAc-(1-&gt;4)-beta-D-GlcNAc)-L-asparaginyl-[protein] + H2O = N(4)-(alpha-D-Glc-(1-&gt;3)-alpha-D-Glc-(1-&gt;3)-alpha-D-Man-(1-&gt;2)-alpha-D-Man-(1-&gt;2)-alpha-D-Man-(1-&gt;3)-[alpha-D-Man-(1-&gt;2)-alpha-D-Man-(1-&gt;3)-[alpha-D-Man-(1-&gt;2)-alpha-D-Man-(1-&gt;6)]-alpha-D-Man-(1-&gt;6)]-beta-D-Man-(1-&gt;4)-beta-D-GlcNAc-(1-&gt;4)-beta-D-GlcNAc)-L-asparaginyl-[protein] + beta-D-glucose</text>
        <dbReference type="Rhea" id="RHEA:55988"/>
        <dbReference type="Rhea" id="RHEA-COMP:12806"/>
        <dbReference type="Rhea" id="RHEA-COMP:14355"/>
        <dbReference type="ChEBI" id="CHEBI:15377"/>
        <dbReference type="ChEBI" id="CHEBI:15903"/>
        <dbReference type="ChEBI" id="CHEBI:59082"/>
        <dbReference type="ChEBI" id="CHEBI:132537"/>
        <dbReference type="EC" id="3.2.1.106"/>
    </reaction>
</comment>
<dbReference type="FunFam" id="1.50.10.10:FF:000009">
    <property type="entry name" value="mannosyl-oligosaccharide glucosidase"/>
    <property type="match status" value="1"/>
</dbReference>
<feature type="domain" description="Glycosyl hydrolase family 63 C-terminal" evidence="15">
    <location>
        <begin position="336"/>
        <end position="821"/>
    </location>
</feature>
<dbReference type="InterPro" id="IPR004888">
    <property type="entry name" value="Glycoside_hydrolase_63"/>
</dbReference>
<feature type="region of interest" description="Disordered" evidence="14">
    <location>
        <begin position="540"/>
        <end position="569"/>
    </location>
</feature>
<evidence type="ECO:0000313" key="18">
    <source>
        <dbReference type="RefSeq" id="XP_018320019.1"/>
    </source>
</evidence>
<gene>
    <name evidence="18" type="primary">LOC108733382</name>
</gene>
<keyword evidence="6 13" id="KW-0256">Endoplasmic reticulum</keyword>
<evidence type="ECO:0000256" key="1">
    <source>
        <dbReference type="ARBA" id="ARBA00004648"/>
    </source>
</evidence>
<keyword evidence="8 13" id="KW-1133">Transmembrane helix</keyword>
<evidence type="ECO:0000256" key="13">
    <source>
        <dbReference type="RuleBase" id="RU368089"/>
    </source>
</evidence>
<comment type="subcellular location">
    <subcellularLocation>
        <location evidence="1 13">Endoplasmic reticulum membrane</location>
        <topology evidence="1 13">Single-pass type II membrane protein</topology>
    </subcellularLocation>
</comment>
<dbReference type="GO" id="GO:0006487">
    <property type="term" value="P:protein N-linked glycosylation"/>
    <property type="evidence" value="ECO:0007669"/>
    <property type="project" value="UniProtKB-UniRule"/>
</dbReference>
<keyword evidence="11 13" id="KW-0326">Glycosidase</keyword>
<dbReference type="Pfam" id="PF03200">
    <property type="entry name" value="Glyco_hydro_63"/>
    <property type="match status" value="1"/>
</dbReference>
<keyword evidence="9 13" id="KW-0472">Membrane</keyword>
<dbReference type="PANTHER" id="PTHR10412">
    <property type="entry name" value="MANNOSYL-OLIGOSACCHARIDE GLUCOSIDASE"/>
    <property type="match status" value="1"/>
</dbReference>
<evidence type="ECO:0000259" key="15">
    <source>
        <dbReference type="Pfam" id="PF03200"/>
    </source>
</evidence>
<protein>
    <recommendedName>
        <fullName evidence="12 13">Mannosyl-oligosaccharide glucosidase</fullName>
        <ecNumber evidence="12 13">3.2.1.106</ecNumber>
    </recommendedName>
</protein>
<dbReference type="FunCoup" id="A0A1W4W7F2">
    <property type="interactions" value="1364"/>
</dbReference>
<dbReference type="GeneID" id="108733382"/>
<keyword evidence="7" id="KW-0735">Signal-anchor</keyword>
<dbReference type="Pfam" id="PF16923">
    <property type="entry name" value="Glyco_hydro_63N"/>
    <property type="match status" value="1"/>
</dbReference>
<reference evidence="18" key="1">
    <citation type="submission" date="2025-08" db="UniProtKB">
        <authorList>
            <consortium name="RefSeq"/>
        </authorList>
    </citation>
    <scope>IDENTIFICATION</scope>
    <source>
        <tissue evidence="18">Entire body</tissue>
    </source>
</reference>
<dbReference type="InterPro" id="IPR038518">
    <property type="entry name" value="Glyco_hydro_63N_sf"/>
</dbReference>
<evidence type="ECO:0000256" key="10">
    <source>
        <dbReference type="ARBA" id="ARBA00023180"/>
    </source>
</evidence>
<dbReference type="PANTHER" id="PTHR10412:SF11">
    <property type="entry name" value="MANNOSYL-OLIGOSACCHARIDE GLUCOSIDASE"/>
    <property type="match status" value="1"/>
</dbReference>
<feature type="compositionally biased region" description="Low complexity" evidence="14">
    <location>
        <begin position="12"/>
        <end position="33"/>
    </location>
</feature>
<feature type="region of interest" description="Disordered" evidence="14">
    <location>
        <begin position="1"/>
        <end position="33"/>
    </location>
</feature>
<evidence type="ECO:0000256" key="11">
    <source>
        <dbReference type="ARBA" id="ARBA00023295"/>
    </source>
</evidence>
<comment type="pathway">
    <text evidence="2">Glycan metabolism; N-glycan degradation.</text>
</comment>
<dbReference type="Gene3D" id="1.50.10.10">
    <property type="match status" value="1"/>
</dbReference>
<evidence type="ECO:0000256" key="4">
    <source>
        <dbReference type="ARBA" id="ARBA00022692"/>
    </source>
</evidence>
<dbReference type="KEGG" id="apln:108733382"/>
<evidence type="ECO:0000256" key="2">
    <source>
        <dbReference type="ARBA" id="ARBA00004740"/>
    </source>
</evidence>
<proteinExistence type="inferred from homology"/>
<feature type="domain" description="Glycosyl hydrolase family 63 N-terminal" evidence="16">
    <location>
        <begin position="90"/>
        <end position="287"/>
    </location>
</feature>
<dbReference type="EC" id="3.2.1.106" evidence="12 13"/>
<evidence type="ECO:0000256" key="6">
    <source>
        <dbReference type="ARBA" id="ARBA00022824"/>
    </source>
</evidence>
<evidence type="ECO:0000256" key="12">
    <source>
        <dbReference type="ARBA" id="ARBA00038888"/>
    </source>
</evidence>
<dbReference type="InterPro" id="IPR008928">
    <property type="entry name" value="6-hairpin_glycosidase_sf"/>
</dbReference>
<keyword evidence="10" id="KW-0325">Glycoprotein</keyword>
<dbReference type="Proteomes" id="UP000192223">
    <property type="component" value="Unplaced"/>
</dbReference>
<keyword evidence="4 13" id="KW-0812">Transmembrane</keyword>
<feature type="transmembrane region" description="Helical" evidence="13">
    <location>
        <begin position="43"/>
        <end position="64"/>
    </location>
</feature>